<dbReference type="AlphaFoldDB" id="A5AVT9"/>
<gene>
    <name evidence="2" type="ORF">VITISV_036354</name>
</gene>
<organism evidence="2">
    <name type="scientific">Vitis vinifera</name>
    <name type="common">Grape</name>
    <dbReference type="NCBI Taxonomy" id="29760"/>
    <lineage>
        <taxon>Eukaryota</taxon>
        <taxon>Viridiplantae</taxon>
        <taxon>Streptophyta</taxon>
        <taxon>Embryophyta</taxon>
        <taxon>Tracheophyta</taxon>
        <taxon>Spermatophyta</taxon>
        <taxon>Magnoliopsida</taxon>
        <taxon>eudicotyledons</taxon>
        <taxon>Gunneridae</taxon>
        <taxon>Pentapetalae</taxon>
        <taxon>rosids</taxon>
        <taxon>Vitales</taxon>
        <taxon>Vitaceae</taxon>
        <taxon>Viteae</taxon>
        <taxon>Vitis</taxon>
    </lineage>
</organism>
<protein>
    <submittedName>
        <fullName evidence="2">Uncharacterized protein</fullName>
    </submittedName>
</protein>
<sequence>MLFFLTSGDGDGGNESERGNAGGPEICPGCPLSAPQPRLSPPVPRSPSCSSVGVQEWSLQRRPGVCVRGRSQQLQPLQAREGLPRSNLAVRGGVRHVRRRRCCCHRVLVAGRLGKVASRGGDNKKRVDGDTLMWNARCMGLAGAPRESLVLPELHLGLSIC</sequence>
<evidence type="ECO:0000256" key="1">
    <source>
        <dbReference type="SAM" id="MobiDB-lite"/>
    </source>
</evidence>
<reference evidence="2" key="1">
    <citation type="journal article" date="2007" name="PLoS ONE">
        <title>The first genome sequence of an elite grapevine cultivar (Pinot noir Vitis vinifera L.): coping with a highly heterozygous genome.</title>
        <authorList>
            <person name="Velasco R."/>
            <person name="Zharkikh A."/>
            <person name="Troggio M."/>
            <person name="Cartwright D.A."/>
            <person name="Cestaro A."/>
            <person name="Pruss D."/>
            <person name="Pindo M."/>
            <person name="FitzGerald L.M."/>
            <person name="Vezzulli S."/>
            <person name="Reid J."/>
            <person name="Malacarne G."/>
            <person name="Iliev D."/>
            <person name="Coppola G."/>
            <person name="Wardell B."/>
            <person name="Micheletti D."/>
            <person name="Macalma T."/>
            <person name="Facci M."/>
            <person name="Mitchell J.T."/>
            <person name="Perazzolli M."/>
            <person name="Eldredge G."/>
            <person name="Gatto P."/>
            <person name="Oyzerski R."/>
            <person name="Moretto M."/>
            <person name="Gutin N."/>
            <person name="Stefanini M."/>
            <person name="Chen Y."/>
            <person name="Segala C."/>
            <person name="Davenport C."/>
            <person name="Dematte L."/>
            <person name="Mraz A."/>
            <person name="Battilana J."/>
            <person name="Stormo K."/>
            <person name="Costa F."/>
            <person name="Tao Q."/>
            <person name="Si-Ammour A."/>
            <person name="Harkins T."/>
            <person name="Lackey A."/>
            <person name="Perbost C."/>
            <person name="Taillon B."/>
            <person name="Stella A."/>
            <person name="Solovyev V."/>
            <person name="Fawcett J.A."/>
            <person name="Sterck L."/>
            <person name="Vandepoele K."/>
            <person name="Grando S.M."/>
            <person name="Toppo S."/>
            <person name="Moser C."/>
            <person name="Lanchbury J."/>
            <person name="Bogden R."/>
            <person name="Skolnick M."/>
            <person name="Sgaramella V."/>
            <person name="Bhatnagar S.K."/>
            <person name="Fontana P."/>
            <person name="Gutin A."/>
            <person name="Van de Peer Y."/>
            <person name="Salamini F."/>
            <person name="Viola R."/>
        </authorList>
    </citation>
    <scope>NUCLEOTIDE SEQUENCE</scope>
</reference>
<name>A5AVT9_VITVI</name>
<proteinExistence type="predicted"/>
<evidence type="ECO:0000313" key="2">
    <source>
        <dbReference type="EMBL" id="CAN71716.1"/>
    </source>
</evidence>
<accession>A5AVT9</accession>
<feature type="region of interest" description="Disordered" evidence="1">
    <location>
        <begin position="1"/>
        <end position="27"/>
    </location>
</feature>
<dbReference type="EMBL" id="AM437443">
    <property type="protein sequence ID" value="CAN71716.1"/>
    <property type="molecule type" value="Genomic_DNA"/>
</dbReference>